<accession>A0A4Q7ISA5</accession>
<proteinExistence type="inferred from homology"/>
<dbReference type="SUPFAM" id="SSF53448">
    <property type="entry name" value="Nucleotide-diphospho-sugar transferases"/>
    <property type="match status" value="1"/>
</dbReference>
<dbReference type="CDD" id="cd02538">
    <property type="entry name" value="G1P_TT_short"/>
    <property type="match status" value="1"/>
</dbReference>
<dbReference type="EMBL" id="PPSX01000005">
    <property type="protein sequence ID" value="RZQ54950.1"/>
    <property type="molecule type" value="Genomic_DNA"/>
</dbReference>
<dbReference type="FunFam" id="3.90.550.10:FF:000023">
    <property type="entry name" value="Glucose-1-phosphate thymidylyltransferase"/>
    <property type="match status" value="1"/>
</dbReference>
<comment type="pathway">
    <text evidence="2">Carbohydrate biosynthesis; dTDP-L-rhamnose biosynthesis.</text>
</comment>
<evidence type="ECO:0000256" key="4">
    <source>
        <dbReference type="ARBA" id="ARBA00010480"/>
    </source>
</evidence>
<comment type="caution">
    <text evidence="13">The sequence shown here is derived from an EMBL/GenBank/DDBJ whole genome shotgun (WGS) entry which is preliminary data.</text>
</comment>
<protein>
    <recommendedName>
        <fullName evidence="5 11">Glucose-1-phosphate thymidylyltransferase</fullName>
        <ecNumber evidence="5 11">2.7.7.24</ecNumber>
    </recommendedName>
</protein>
<comment type="similarity">
    <text evidence="4 11">Belongs to the glucose-1-phosphate thymidylyltransferase family.</text>
</comment>
<dbReference type="Gene3D" id="3.90.550.10">
    <property type="entry name" value="Spore Coat Polysaccharide Biosynthesis Protein SpsA, Chain A"/>
    <property type="match status" value="1"/>
</dbReference>
<evidence type="ECO:0000259" key="12">
    <source>
        <dbReference type="Pfam" id="PF00483"/>
    </source>
</evidence>
<evidence type="ECO:0000256" key="5">
    <source>
        <dbReference type="ARBA" id="ARBA00012461"/>
    </source>
</evidence>
<dbReference type="PANTHER" id="PTHR43532">
    <property type="entry name" value="GLUCOSE-1-PHOSPHATE THYMIDYLYLTRANSFERASE"/>
    <property type="match status" value="1"/>
</dbReference>
<evidence type="ECO:0000256" key="11">
    <source>
        <dbReference type="RuleBase" id="RU003706"/>
    </source>
</evidence>
<evidence type="ECO:0000256" key="1">
    <source>
        <dbReference type="ARBA" id="ARBA00001946"/>
    </source>
</evidence>
<evidence type="ECO:0000313" key="13">
    <source>
        <dbReference type="EMBL" id="RZQ54950.1"/>
    </source>
</evidence>
<reference evidence="13 14" key="1">
    <citation type="submission" date="2018-01" db="EMBL/GenBank/DDBJ databases">
        <title>Co-occurrence of chitin degradation, pigmentation and bioactivity in marine Pseudoalteromonas.</title>
        <authorList>
            <person name="Paulsen S."/>
            <person name="Gram L."/>
            <person name="Machado H."/>
        </authorList>
    </citation>
    <scope>NUCLEOTIDE SEQUENCE [LARGE SCALE GENOMIC DNA]</scope>
    <source>
        <strain evidence="13 14">S3898</strain>
    </source>
</reference>
<evidence type="ECO:0000256" key="7">
    <source>
        <dbReference type="ARBA" id="ARBA00022695"/>
    </source>
</evidence>
<organism evidence="13 14">
    <name type="scientific">Pseudoalteromonas phenolica</name>
    <dbReference type="NCBI Taxonomy" id="161398"/>
    <lineage>
        <taxon>Bacteria</taxon>
        <taxon>Pseudomonadati</taxon>
        <taxon>Pseudomonadota</taxon>
        <taxon>Gammaproteobacteria</taxon>
        <taxon>Alteromonadales</taxon>
        <taxon>Pseudoalteromonadaceae</taxon>
        <taxon>Pseudoalteromonas</taxon>
    </lineage>
</organism>
<keyword evidence="9 11" id="KW-0460">Magnesium</keyword>
<dbReference type="GO" id="GO:0046872">
    <property type="term" value="F:metal ion binding"/>
    <property type="evidence" value="ECO:0007669"/>
    <property type="project" value="UniProtKB-KW"/>
</dbReference>
<comment type="catalytic activity">
    <reaction evidence="10 11">
        <text>dTTP + alpha-D-glucose 1-phosphate + H(+) = dTDP-alpha-D-glucose + diphosphate</text>
        <dbReference type="Rhea" id="RHEA:15225"/>
        <dbReference type="ChEBI" id="CHEBI:15378"/>
        <dbReference type="ChEBI" id="CHEBI:33019"/>
        <dbReference type="ChEBI" id="CHEBI:37568"/>
        <dbReference type="ChEBI" id="CHEBI:57477"/>
        <dbReference type="ChEBI" id="CHEBI:58601"/>
        <dbReference type="EC" id="2.7.7.24"/>
    </reaction>
</comment>
<keyword evidence="7 11" id="KW-0548">Nucleotidyltransferase</keyword>
<dbReference type="PANTHER" id="PTHR43532:SF1">
    <property type="entry name" value="GLUCOSE-1-PHOSPHATE THYMIDYLYLTRANSFERASE 1"/>
    <property type="match status" value="1"/>
</dbReference>
<comment type="pathway">
    <text evidence="3">Bacterial outer membrane biogenesis; LPS O-antigen biosynthesis.</text>
</comment>
<evidence type="ECO:0000256" key="8">
    <source>
        <dbReference type="ARBA" id="ARBA00022723"/>
    </source>
</evidence>
<dbReference type="Proteomes" id="UP000291338">
    <property type="component" value="Unassembled WGS sequence"/>
</dbReference>
<evidence type="ECO:0000256" key="10">
    <source>
        <dbReference type="ARBA" id="ARBA00049336"/>
    </source>
</evidence>
<dbReference type="Pfam" id="PF00483">
    <property type="entry name" value="NTP_transferase"/>
    <property type="match status" value="1"/>
</dbReference>
<evidence type="ECO:0000256" key="2">
    <source>
        <dbReference type="ARBA" id="ARBA00004781"/>
    </source>
</evidence>
<dbReference type="AlphaFoldDB" id="A0A4Q7ISA5"/>
<keyword evidence="8 11" id="KW-0479">Metal-binding</keyword>
<comment type="function">
    <text evidence="11">Catalyzes the formation of dTDP-glucose, from dTTP and glucose 1-phosphate, as well as its pyrophosphorolysis.</text>
</comment>
<dbReference type="EC" id="2.7.7.24" evidence="5 11"/>
<dbReference type="NCBIfam" id="TIGR01207">
    <property type="entry name" value="rmlA"/>
    <property type="match status" value="1"/>
</dbReference>
<dbReference type="GO" id="GO:0008879">
    <property type="term" value="F:glucose-1-phosphate thymidylyltransferase activity"/>
    <property type="evidence" value="ECO:0007669"/>
    <property type="project" value="UniProtKB-EC"/>
</dbReference>
<name>A0A4Q7ISA5_9GAMM</name>
<sequence>MRHFLMTKGIILAGGSGTRLYPLTKVVSKQLMPVYDKPMVYYPIATLMNAGIKDILIITTPIEQARFQELLGDGKEWGINIEYVAQPSPDGLAQAFLLGEEFIGESNVALILGDNLFYGHDLVKSLQAAANRPVGGTVFGYHVANPRAYGVVEFDDSGKAISIEEKPEQPKSNYAVPGLYFFDNKVVEYAKKVKPSPRGELEITDVIDQYLEAGTLNVEIMGRGTAWLDTGTHDSLLQAAQFIETIEKRQGLKVNCPEEVAYRMGYITEKQLCELAEPLRKSGYGEYLLSLLNNKVFS</sequence>
<feature type="domain" description="Nucleotidyl transferase" evidence="12">
    <location>
        <begin position="8"/>
        <end position="244"/>
    </location>
</feature>
<evidence type="ECO:0000256" key="9">
    <source>
        <dbReference type="ARBA" id="ARBA00022842"/>
    </source>
</evidence>
<comment type="cofactor">
    <cofactor evidence="1">
        <name>Mg(2+)</name>
        <dbReference type="ChEBI" id="CHEBI:18420"/>
    </cofactor>
</comment>
<evidence type="ECO:0000313" key="14">
    <source>
        <dbReference type="Proteomes" id="UP000291338"/>
    </source>
</evidence>
<dbReference type="InterPro" id="IPR005835">
    <property type="entry name" value="NTP_transferase_dom"/>
</dbReference>
<gene>
    <name evidence="13" type="primary">rfbA</name>
    <name evidence="13" type="ORF">C1E23_01305</name>
</gene>
<evidence type="ECO:0000256" key="6">
    <source>
        <dbReference type="ARBA" id="ARBA00022679"/>
    </source>
</evidence>
<evidence type="ECO:0000256" key="3">
    <source>
        <dbReference type="ARBA" id="ARBA00005125"/>
    </source>
</evidence>
<dbReference type="InterPro" id="IPR005907">
    <property type="entry name" value="G1P_thy_trans_s"/>
</dbReference>
<dbReference type="InterPro" id="IPR029044">
    <property type="entry name" value="Nucleotide-diphossugar_trans"/>
</dbReference>
<keyword evidence="6 11" id="KW-0808">Transferase</keyword>